<feature type="transmembrane region" description="Helical" evidence="1">
    <location>
        <begin position="42"/>
        <end position="61"/>
    </location>
</feature>
<organism evidence="2 3">
    <name type="scientific">Thermincola ferriacetica</name>
    <dbReference type="NCBI Taxonomy" id="281456"/>
    <lineage>
        <taxon>Bacteria</taxon>
        <taxon>Bacillati</taxon>
        <taxon>Bacillota</taxon>
        <taxon>Clostridia</taxon>
        <taxon>Eubacteriales</taxon>
        <taxon>Thermincolaceae</taxon>
        <taxon>Thermincola</taxon>
    </lineage>
</organism>
<sequence>MKELKRTDNQKFSEQEASEFLITEYNQSFEQMRHYHSTQNSLITFSLTGYIAVFTATFALYQSKSGGSIKYLFILLIFLLSFIVGLTILTAFVRNRIYFTIVAQQVNSIRNYFLCNSTLDFILYNKGYLRHDRPRNFNPISPYSIYIYVISLFNSSLLSSGIILLTHFIFQLAVGSSIIWGIVFGFVSFTIQLYMTIKCFKNKDKQRADDAVWGG</sequence>
<gene>
    <name evidence="2" type="ORF">Tfer_3283</name>
</gene>
<keyword evidence="3" id="KW-1185">Reference proteome</keyword>
<name>A0A0L6VY95_9FIRM</name>
<evidence type="ECO:0000313" key="2">
    <source>
        <dbReference type="EMBL" id="KNZ68181.1"/>
    </source>
</evidence>
<accession>A0A0L6VY95</accession>
<reference evidence="3" key="1">
    <citation type="submission" date="2015-07" db="EMBL/GenBank/DDBJ databases">
        <title>Complete Genome of Thermincola ferriacetica strain Z-0001T.</title>
        <authorList>
            <person name="Lusk B."/>
            <person name="Badalamenti J.P."/>
            <person name="Parameswaran P."/>
            <person name="Bond D.R."/>
            <person name="Torres C.I."/>
        </authorList>
    </citation>
    <scope>NUCLEOTIDE SEQUENCE [LARGE SCALE GENOMIC DNA]</scope>
    <source>
        <strain evidence="3">Z-0001</strain>
    </source>
</reference>
<evidence type="ECO:0000256" key="1">
    <source>
        <dbReference type="SAM" id="Phobius"/>
    </source>
</evidence>
<dbReference type="RefSeq" id="WP_052219184.1">
    <property type="nucleotide sequence ID" value="NZ_LGTE01000049.1"/>
</dbReference>
<keyword evidence="1" id="KW-0472">Membrane</keyword>
<feature type="transmembrane region" description="Helical" evidence="1">
    <location>
        <begin position="73"/>
        <end position="93"/>
    </location>
</feature>
<proteinExistence type="predicted"/>
<dbReference type="EMBL" id="LGTE01000049">
    <property type="protein sequence ID" value="KNZ68181.1"/>
    <property type="molecule type" value="Genomic_DNA"/>
</dbReference>
<keyword evidence="1" id="KW-1133">Transmembrane helix</keyword>
<protein>
    <submittedName>
        <fullName evidence="2">Uncharacterized protein</fullName>
    </submittedName>
</protein>
<keyword evidence="1" id="KW-0812">Transmembrane</keyword>
<evidence type="ECO:0000313" key="3">
    <source>
        <dbReference type="Proteomes" id="UP000037175"/>
    </source>
</evidence>
<feature type="transmembrane region" description="Helical" evidence="1">
    <location>
        <begin position="178"/>
        <end position="197"/>
    </location>
</feature>
<feature type="transmembrane region" description="Helical" evidence="1">
    <location>
        <begin position="145"/>
        <end position="172"/>
    </location>
</feature>
<comment type="caution">
    <text evidence="2">The sequence shown here is derived from an EMBL/GenBank/DDBJ whole genome shotgun (WGS) entry which is preliminary data.</text>
</comment>
<dbReference type="Proteomes" id="UP000037175">
    <property type="component" value="Unassembled WGS sequence"/>
</dbReference>
<dbReference type="AlphaFoldDB" id="A0A0L6VY95"/>